<evidence type="ECO:0000256" key="1">
    <source>
        <dbReference type="SAM" id="Phobius"/>
    </source>
</evidence>
<feature type="transmembrane region" description="Helical" evidence="1">
    <location>
        <begin position="7"/>
        <end position="26"/>
    </location>
</feature>
<dbReference type="Proteomes" id="UP001149411">
    <property type="component" value="Unassembled WGS sequence"/>
</dbReference>
<proteinExistence type="predicted"/>
<keyword evidence="1" id="KW-0812">Transmembrane</keyword>
<protein>
    <submittedName>
        <fullName evidence="3">DUF2892 domain-containing protein</fullName>
    </submittedName>
</protein>
<dbReference type="InterPro" id="IPR021309">
    <property type="entry name" value="YgaP-like_TM"/>
</dbReference>
<name>A0A9Q4C3D5_9EURY</name>
<dbReference type="AlphaFoldDB" id="A0A9Q4C3D5"/>
<dbReference type="RefSeq" id="WP_266086545.1">
    <property type="nucleotide sequence ID" value="NZ_RKLV01000004.1"/>
</dbReference>
<keyword evidence="1" id="KW-1133">Transmembrane helix</keyword>
<keyword evidence="4" id="KW-1185">Reference proteome</keyword>
<keyword evidence="1" id="KW-0472">Membrane</keyword>
<accession>A0A9Q4C3D5</accession>
<feature type="domain" description="Inner membrane protein YgaP-like transmembrane" evidence="2">
    <location>
        <begin position="3"/>
        <end position="55"/>
    </location>
</feature>
<dbReference type="EMBL" id="RKLV01000004">
    <property type="protein sequence ID" value="MCX2818703.1"/>
    <property type="molecule type" value="Genomic_DNA"/>
</dbReference>
<dbReference type="Gene3D" id="6.10.140.1340">
    <property type="match status" value="1"/>
</dbReference>
<organism evidence="3 4">
    <name type="scientific">Halorutilus salinus</name>
    <dbReference type="NCBI Taxonomy" id="2487751"/>
    <lineage>
        <taxon>Archaea</taxon>
        <taxon>Methanobacteriati</taxon>
        <taxon>Methanobacteriota</taxon>
        <taxon>Stenosarchaea group</taxon>
        <taxon>Halobacteria</taxon>
        <taxon>Halorutilales</taxon>
        <taxon>Halorutilaceae</taxon>
        <taxon>Halorutilus</taxon>
    </lineage>
</organism>
<sequence>MSGRKERFVRAVAGTVILIGFVLGWFVNDLFFLIHVFAGLNLLQSSVTGFCPPEKIYERLFAG</sequence>
<reference evidence="3" key="1">
    <citation type="submission" date="2022-09" db="EMBL/GenBank/DDBJ databases">
        <title>Haloadaptaus new haloarchaeum isolated from saline soil.</title>
        <authorList>
            <person name="Duran-Viseras A."/>
            <person name="Sanchez-Porro C."/>
            <person name="Ventosa A."/>
        </authorList>
    </citation>
    <scope>NUCLEOTIDE SEQUENCE</scope>
    <source>
        <strain evidence="3">F3-133</strain>
    </source>
</reference>
<comment type="caution">
    <text evidence="3">The sequence shown here is derived from an EMBL/GenBank/DDBJ whole genome shotgun (WGS) entry which is preliminary data.</text>
</comment>
<gene>
    <name evidence="3" type="ORF">EGH25_04975</name>
</gene>
<evidence type="ECO:0000313" key="3">
    <source>
        <dbReference type="EMBL" id="MCX2818703.1"/>
    </source>
</evidence>
<evidence type="ECO:0000259" key="2">
    <source>
        <dbReference type="Pfam" id="PF11127"/>
    </source>
</evidence>
<dbReference type="Pfam" id="PF11127">
    <property type="entry name" value="YgaP-like_TM"/>
    <property type="match status" value="1"/>
</dbReference>
<evidence type="ECO:0000313" key="4">
    <source>
        <dbReference type="Proteomes" id="UP001149411"/>
    </source>
</evidence>